<dbReference type="EMBL" id="DF143463">
    <property type="protein sequence ID" value="GAA53291.1"/>
    <property type="molecule type" value="Genomic_DNA"/>
</dbReference>
<feature type="compositionally biased region" description="Basic and acidic residues" evidence="1">
    <location>
        <begin position="201"/>
        <end position="216"/>
    </location>
</feature>
<proteinExistence type="predicted"/>
<reference key="2">
    <citation type="submission" date="2011-10" db="EMBL/GenBank/DDBJ databases">
        <title>The genome and transcriptome sequence of Clonorchis sinensis provide insights into the carcinogenic liver fluke.</title>
        <authorList>
            <person name="Wang X."/>
            <person name="Huang Y."/>
            <person name="Chen W."/>
            <person name="Liu H."/>
            <person name="Guo L."/>
            <person name="Chen Y."/>
            <person name="Luo F."/>
            <person name="Zhou W."/>
            <person name="Sun J."/>
            <person name="Mao Q."/>
            <person name="Liang P."/>
            <person name="Zhou C."/>
            <person name="Tian Y."/>
            <person name="Men J."/>
            <person name="Lv X."/>
            <person name="Huang L."/>
            <person name="Zhou J."/>
            <person name="Hu Y."/>
            <person name="Li R."/>
            <person name="Zhang F."/>
            <person name="Lei H."/>
            <person name="Li X."/>
            <person name="Hu X."/>
            <person name="Liang C."/>
            <person name="Xu J."/>
            <person name="Wu Z."/>
            <person name="Yu X."/>
        </authorList>
    </citation>
    <scope>NUCLEOTIDE SEQUENCE</scope>
    <source>
        <strain>Henan</strain>
    </source>
</reference>
<sequence length="288" mass="32668">MLLRSLLVHVEPPQSVHDSVPVYGPTWLPGLRCVERNNRIRCQRGNDFDKREYDQAFFSGYGKIFGNRESKSSMSVASTRAKQESILPDPESKLTGFYGTLCVHAEQCGFQKFPLPFTCPWVFGPTIKDKPDGRPKLIETASCRQIDRGSGPLSGEWQTLLEETREITKSPLLFECNVEEAMRRTLEDLKSSDVQVSRSDNIMDPKCAGETEKGKEVEETLEKPKLFPHTPCAYLDTHSDLPTNQCRLHAVNQGRPSTMHRPPEEIRKISKPRPSDKQLKTEGFIYKG</sequence>
<feature type="region of interest" description="Disordered" evidence="1">
    <location>
        <begin position="253"/>
        <end position="288"/>
    </location>
</feature>
<feature type="region of interest" description="Disordered" evidence="1">
    <location>
        <begin position="197"/>
        <end position="216"/>
    </location>
</feature>
<keyword evidence="3" id="KW-1185">Reference proteome</keyword>
<evidence type="ECO:0000313" key="2">
    <source>
        <dbReference type="EMBL" id="GAA53291.1"/>
    </source>
</evidence>
<reference evidence="2" key="1">
    <citation type="journal article" date="2011" name="Genome Biol.">
        <title>The draft genome of the carcinogenic human liver fluke Clonorchis sinensis.</title>
        <authorList>
            <person name="Wang X."/>
            <person name="Chen W."/>
            <person name="Huang Y."/>
            <person name="Sun J."/>
            <person name="Men J."/>
            <person name="Liu H."/>
            <person name="Luo F."/>
            <person name="Guo L."/>
            <person name="Lv X."/>
            <person name="Deng C."/>
            <person name="Zhou C."/>
            <person name="Fan Y."/>
            <person name="Li X."/>
            <person name="Huang L."/>
            <person name="Hu Y."/>
            <person name="Liang C."/>
            <person name="Hu X."/>
            <person name="Xu J."/>
            <person name="Yu X."/>
        </authorList>
    </citation>
    <scope>NUCLEOTIDE SEQUENCE [LARGE SCALE GENOMIC DNA]</scope>
    <source>
        <strain evidence="2">Henan</strain>
    </source>
</reference>
<dbReference type="Proteomes" id="UP000008909">
    <property type="component" value="Unassembled WGS sequence"/>
</dbReference>
<dbReference type="AlphaFoldDB" id="G7YK09"/>
<gene>
    <name evidence="2" type="ORF">CLF_109946</name>
</gene>
<feature type="compositionally biased region" description="Basic and acidic residues" evidence="1">
    <location>
        <begin position="261"/>
        <end position="280"/>
    </location>
</feature>
<evidence type="ECO:0000256" key="1">
    <source>
        <dbReference type="SAM" id="MobiDB-lite"/>
    </source>
</evidence>
<evidence type="ECO:0000313" key="3">
    <source>
        <dbReference type="Proteomes" id="UP000008909"/>
    </source>
</evidence>
<organism evidence="2 3">
    <name type="scientific">Clonorchis sinensis</name>
    <name type="common">Chinese liver fluke</name>
    <dbReference type="NCBI Taxonomy" id="79923"/>
    <lineage>
        <taxon>Eukaryota</taxon>
        <taxon>Metazoa</taxon>
        <taxon>Spiralia</taxon>
        <taxon>Lophotrochozoa</taxon>
        <taxon>Platyhelminthes</taxon>
        <taxon>Trematoda</taxon>
        <taxon>Digenea</taxon>
        <taxon>Opisthorchiida</taxon>
        <taxon>Opisthorchiata</taxon>
        <taxon>Opisthorchiidae</taxon>
        <taxon>Clonorchis</taxon>
    </lineage>
</organism>
<name>G7YK09_CLOSI</name>
<protein>
    <submittedName>
        <fullName evidence="2">Uncharacterized protein</fullName>
    </submittedName>
</protein>
<accession>G7YK09</accession>